<reference evidence="3" key="1">
    <citation type="journal article" date="2021" name="J Fungi (Basel)">
        <title>Virulence traits and population genomics of the black yeast Aureobasidium melanogenum.</title>
        <authorList>
            <person name="Cernosa A."/>
            <person name="Sun X."/>
            <person name="Gostincar C."/>
            <person name="Fang C."/>
            <person name="Gunde-Cimerman N."/>
            <person name="Song Z."/>
        </authorList>
    </citation>
    <scope>NUCLEOTIDE SEQUENCE</scope>
    <source>
        <strain evidence="3">EXF-8016</strain>
        <strain evidence="2">EXF-9911</strain>
    </source>
</reference>
<dbReference type="InterPro" id="IPR002925">
    <property type="entry name" value="Dienelactn_hydro"/>
</dbReference>
<feature type="non-terminal residue" evidence="3">
    <location>
        <position position="1"/>
    </location>
</feature>
<dbReference type="GO" id="GO:0016787">
    <property type="term" value="F:hydrolase activity"/>
    <property type="evidence" value="ECO:0007669"/>
    <property type="project" value="InterPro"/>
</dbReference>
<reference evidence="3" key="2">
    <citation type="submission" date="2021-08" db="EMBL/GenBank/DDBJ databases">
        <authorList>
            <person name="Gostincar C."/>
            <person name="Sun X."/>
            <person name="Song Z."/>
            <person name="Gunde-Cimerman N."/>
        </authorList>
    </citation>
    <scope>NUCLEOTIDE SEQUENCE</scope>
    <source>
        <strain evidence="3">EXF-8016</strain>
        <strain evidence="2">EXF-9911</strain>
    </source>
</reference>
<proteinExistence type="predicted"/>
<accession>A0A9P8K315</accession>
<dbReference type="EMBL" id="JAHFYH010000204">
    <property type="protein sequence ID" value="KAH0209883.1"/>
    <property type="molecule type" value="Genomic_DNA"/>
</dbReference>
<dbReference type="AlphaFoldDB" id="A0A9P8K315"/>
<dbReference type="Proteomes" id="UP000767238">
    <property type="component" value="Unassembled WGS sequence"/>
</dbReference>
<organism evidence="3 4">
    <name type="scientific">Aureobasidium melanogenum</name>
    <name type="common">Aureobasidium pullulans var. melanogenum</name>
    <dbReference type="NCBI Taxonomy" id="46634"/>
    <lineage>
        <taxon>Eukaryota</taxon>
        <taxon>Fungi</taxon>
        <taxon>Dikarya</taxon>
        <taxon>Ascomycota</taxon>
        <taxon>Pezizomycotina</taxon>
        <taxon>Dothideomycetes</taxon>
        <taxon>Dothideomycetidae</taxon>
        <taxon>Dothideales</taxon>
        <taxon>Saccotheciaceae</taxon>
        <taxon>Aureobasidium</taxon>
    </lineage>
</organism>
<evidence type="ECO:0000313" key="2">
    <source>
        <dbReference type="EMBL" id="KAG9701272.1"/>
    </source>
</evidence>
<sequence>MASNLPDRCCIVGVRHDGSSKGEMRNIRSISTYFSYPEDRQTKNAILILTDFFGHEFINVQLIADQLAANGYFVVMPDLYEGDAVSLDRPEDFDIMAWGQKGGPESKGHGPGQVDPIIDTVIEEMRSNLGVERIGSVGYCFGAKYVARFLAKGKGVDVGAMAHPSFVDADEIRAIERPLTIAAAEIDHVFSEDMRHETERILKEGKKIYQITLYSGVEHGFAVRSEMSKKEVKYAKEATFLLQVQWFQPEKDA</sequence>
<feature type="domain" description="Dienelactone hydrolase" evidence="1">
    <location>
        <begin position="31"/>
        <end position="249"/>
    </location>
</feature>
<dbReference type="PANTHER" id="PTHR17630">
    <property type="entry name" value="DIENELACTONE HYDROLASE"/>
    <property type="match status" value="1"/>
</dbReference>
<evidence type="ECO:0000313" key="3">
    <source>
        <dbReference type="EMBL" id="KAH0209883.1"/>
    </source>
</evidence>
<dbReference type="InterPro" id="IPR029058">
    <property type="entry name" value="AB_hydrolase_fold"/>
</dbReference>
<dbReference type="PANTHER" id="PTHR17630:SF44">
    <property type="entry name" value="PROTEIN AIM2"/>
    <property type="match status" value="1"/>
</dbReference>
<dbReference type="Gene3D" id="3.40.50.1820">
    <property type="entry name" value="alpha/beta hydrolase"/>
    <property type="match status" value="1"/>
</dbReference>
<evidence type="ECO:0000259" key="1">
    <source>
        <dbReference type="Pfam" id="PF01738"/>
    </source>
</evidence>
<evidence type="ECO:0000313" key="4">
    <source>
        <dbReference type="Proteomes" id="UP000767238"/>
    </source>
</evidence>
<dbReference type="Proteomes" id="UP000779574">
    <property type="component" value="Unassembled WGS sequence"/>
</dbReference>
<protein>
    <recommendedName>
        <fullName evidence="1">Dienelactone hydrolase domain-containing protein</fullName>
    </recommendedName>
</protein>
<dbReference type="EMBL" id="JAHFXF010000002">
    <property type="protein sequence ID" value="KAG9701272.1"/>
    <property type="molecule type" value="Genomic_DNA"/>
</dbReference>
<comment type="caution">
    <text evidence="3">The sequence shown here is derived from an EMBL/GenBank/DDBJ whole genome shotgun (WGS) entry which is preliminary data.</text>
</comment>
<dbReference type="SUPFAM" id="SSF53474">
    <property type="entry name" value="alpha/beta-Hydrolases"/>
    <property type="match status" value="1"/>
</dbReference>
<gene>
    <name evidence="2" type="ORF">KCU76_g139</name>
    <name evidence="3" type="ORF">KCV03_g10232</name>
</gene>
<name>A0A9P8K315_AURME</name>
<dbReference type="Pfam" id="PF01738">
    <property type="entry name" value="DLH"/>
    <property type="match status" value="1"/>
</dbReference>